<comment type="caution">
    <text evidence="2">The sequence shown here is derived from an EMBL/GenBank/DDBJ whole genome shotgun (WGS) entry which is preliminary data.</text>
</comment>
<sequence>MARSLKRTPTSGIVSPQRKCIVVIPLLFTLAPALMICTCLARYCPTRYLESLE</sequence>
<feature type="transmembrane region" description="Helical" evidence="1">
    <location>
        <begin position="21"/>
        <end position="43"/>
    </location>
</feature>
<reference evidence="2 3" key="1">
    <citation type="journal article" date="2018" name="PLoS ONE">
        <title>The draft genome of Kipferlia bialata reveals reductive genome evolution in fornicate parasites.</title>
        <authorList>
            <person name="Tanifuji G."/>
            <person name="Takabayashi S."/>
            <person name="Kume K."/>
            <person name="Takagi M."/>
            <person name="Nakayama T."/>
            <person name="Kamikawa R."/>
            <person name="Inagaki Y."/>
            <person name="Hashimoto T."/>
        </authorList>
    </citation>
    <scope>NUCLEOTIDE SEQUENCE [LARGE SCALE GENOMIC DNA]</scope>
    <source>
        <strain evidence="2">NY0173</strain>
    </source>
</reference>
<protein>
    <submittedName>
        <fullName evidence="2">Uncharacterized protein</fullName>
    </submittedName>
</protein>
<dbReference type="Proteomes" id="UP000265618">
    <property type="component" value="Unassembled WGS sequence"/>
</dbReference>
<gene>
    <name evidence="2" type="ORF">KIPB_011170</name>
</gene>
<proteinExistence type="predicted"/>
<evidence type="ECO:0000256" key="1">
    <source>
        <dbReference type="SAM" id="Phobius"/>
    </source>
</evidence>
<dbReference type="AlphaFoldDB" id="A0A9K3GNJ6"/>
<name>A0A9K3GNJ6_9EUKA</name>
<keyword evidence="1" id="KW-0812">Transmembrane</keyword>
<keyword evidence="3" id="KW-1185">Reference proteome</keyword>
<keyword evidence="1" id="KW-1133">Transmembrane helix</keyword>
<evidence type="ECO:0000313" key="3">
    <source>
        <dbReference type="Proteomes" id="UP000265618"/>
    </source>
</evidence>
<feature type="non-terminal residue" evidence="2">
    <location>
        <position position="1"/>
    </location>
</feature>
<accession>A0A9K3GNJ6</accession>
<dbReference type="EMBL" id="BDIP01004434">
    <property type="protein sequence ID" value="GIQ88830.1"/>
    <property type="molecule type" value="Genomic_DNA"/>
</dbReference>
<organism evidence="2 3">
    <name type="scientific">Kipferlia bialata</name>
    <dbReference type="NCBI Taxonomy" id="797122"/>
    <lineage>
        <taxon>Eukaryota</taxon>
        <taxon>Metamonada</taxon>
        <taxon>Carpediemonas-like organisms</taxon>
        <taxon>Kipferlia</taxon>
    </lineage>
</organism>
<evidence type="ECO:0000313" key="2">
    <source>
        <dbReference type="EMBL" id="GIQ88830.1"/>
    </source>
</evidence>
<keyword evidence="1" id="KW-0472">Membrane</keyword>